<keyword evidence="1" id="KW-1277">Toxin-antitoxin system</keyword>
<accession>A0A1I4XDR7</accession>
<protein>
    <submittedName>
        <fullName evidence="2">ParE toxin of type II toxin-antitoxin system, parDE</fullName>
    </submittedName>
</protein>
<dbReference type="Proteomes" id="UP000242869">
    <property type="component" value="Unassembled WGS sequence"/>
</dbReference>
<gene>
    <name evidence="2" type="ORF">SAMN05660284_00964</name>
</gene>
<dbReference type="InterPro" id="IPR007712">
    <property type="entry name" value="RelE/ParE_toxin"/>
</dbReference>
<dbReference type="Gene3D" id="3.30.2310.20">
    <property type="entry name" value="RelE-like"/>
    <property type="match status" value="1"/>
</dbReference>
<sequence>MAELQQACDYYRDQASSLVAENFLAQVDHAIGCLREYPELGQPVSSRLRTLPLRQFPYSMIYRLQTQTLTILTIAHQRRRPGYWAGR</sequence>
<dbReference type="AlphaFoldDB" id="A0A1I4XDR7"/>
<reference evidence="3" key="1">
    <citation type="submission" date="2016-10" db="EMBL/GenBank/DDBJ databases">
        <authorList>
            <person name="Varghese N."/>
            <person name="Submissions S."/>
        </authorList>
    </citation>
    <scope>NUCLEOTIDE SEQUENCE [LARGE SCALE GENOMIC DNA]</scope>
    <source>
        <strain evidence="3">DSM 6150</strain>
    </source>
</reference>
<dbReference type="InterPro" id="IPR035093">
    <property type="entry name" value="RelE/ParE_toxin_dom_sf"/>
</dbReference>
<name>A0A1I4XDR7_9NEIS</name>
<keyword evidence="3" id="KW-1185">Reference proteome</keyword>
<evidence type="ECO:0000313" key="2">
    <source>
        <dbReference type="EMBL" id="SFN23666.1"/>
    </source>
</evidence>
<organism evidence="2 3">
    <name type="scientific">Formivibrio citricus</name>
    <dbReference type="NCBI Taxonomy" id="83765"/>
    <lineage>
        <taxon>Bacteria</taxon>
        <taxon>Pseudomonadati</taxon>
        <taxon>Pseudomonadota</taxon>
        <taxon>Betaproteobacteria</taxon>
        <taxon>Neisseriales</taxon>
        <taxon>Chitinibacteraceae</taxon>
        <taxon>Formivibrio</taxon>
    </lineage>
</organism>
<evidence type="ECO:0000256" key="1">
    <source>
        <dbReference type="ARBA" id="ARBA00022649"/>
    </source>
</evidence>
<dbReference type="STRING" id="83765.SAMN05660284_00964"/>
<evidence type="ECO:0000313" key="3">
    <source>
        <dbReference type="Proteomes" id="UP000242869"/>
    </source>
</evidence>
<proteinExistence type="predicted"/>
<dbReference type="Pfam" id="PF05016">
    <property type="entry name" value="ParE_toxin"/>
    <property type="match status" value="1"/>
</dbReference>
<dbReference type="EMBL" id="FOVE01000005">
    <property type="protein sequence ID" value="SFN23666.1"/>
    <property type="molecule type" value="Genomic_DNA"/>
</dbReference>